<evidence type="ECO:0000313" key="5">
    <source>
        <dbReference type="Proteomes" id="UP000192477"/>
    </source>
</evidence>
<organism evidence="4 5">
    <name type="scientific">Enterococcus villorum</name>
    <dbReference type="NCBI Taxonomy" id="112904"/>
    <lineage>
        <taxon>Bacteria</taxon>
        <taxon>Bacillati</taxon>
        <taxon>Bacillota</taxon>
        <taxon>Bacilli</taxon>
        <taxon>Lactobacillales</taxon>
        <taxon>Enterococcaceae</taxon>
        <taxon>Enterococcus</taxon>
    </lineage>
</organism>
<keyword evidence="2" id="KW-1133">Transmembrane helix</keyword>
<dbReference type="InterPro" id="IPR049492">
    <property type="entry name" value="BD-FAE-like_dom"/>
</dbReference>
<dbReference type="Gene3D" id="3.40.50.1820">
    <property type="entry name" value="alpha/beta hydrolase"/>
    <property type="match status" value="1"/>
</dbReference>
<name>A0A1V8YWT4_9ENTE</name>
<keyword evidence="2" id="KW-0812">Transmembrane</keyword>
<comment type="caution">
    <text evidence="4">The sequence shown here is derived from an EMBL/GenBank/DDBJ whole genome shotgun (WGS) entry which is preliminary data.</text>
</comment>
<dbReference type="EMBL" id="MJEA01000006">
    <property type="protein sequence ID" value="OQO70208.1"/>
    <property type="molecule type" value="Genomic_DNA"/>
</dbReference>
<gene>
    <name evidence="4" type="ORF">BH747_07185</name>
</gene>
<dbReference type="AlphaFoldDB" id="A0A1V8YWT4"/>
<dbReference type="RefSeq" id="WP_081183648.1">
    <property type="nucleotide sequence ID" value="NZ_MJEA01000006.1"/>
</dbReference>
<dbReference type="SUPFAM" id="SSF53474">
    <property type="entry name" value="alpha/beta-Hydrolases"/>
    <property type="match status" value="1"/>
</dbReference>
<dbReference type="PANTHER" id="PTHR48081:SF6">
    <property type="entry name" value="PEPTIDASE S9 PROLYL OLIGOPEPTIDASE CATALYTIC DOMAIN-CONTAINING PROTEIN"/>
    <property type="match status" value="1"/>
</dbReference>
<dbReference type="Pfam" id="PF20434">
    <property type="entry name" value="BD-FAE"/>
    <property type="match status" value="1"/>
</dbReference>
<keyword evidence="1" id="KW-0378">Hydrolase</keyword>
<dbReference type="Proteomes" id="UP000192477">
    <property type="component" value="Unassembled WGS sequence"/>
</dbReference>
<dbReference type="InterPro" id="IPR050300">
    <property type="entry name" value="GDXG_lipolytic_enzyme"/>
</dbReference>
<accession>A0A1V8YWT4</accession>
<reference evidence="4 5" key="1">
    <citation type="journal article" date="2017" name="BMC Microbiol.">
        <title>Comparative genomics of Enterococcus spp. isolated from bovine feces.</title>
        <authorList>
            <person name="Beukers A.G."/>
            <person name="Zaheer R."/>
            <person name="Goji N."/>
            <person name="Amoako K.K."/>
            <person name="Chaves A.V."/>
            <person name="Ward M.P."/>
            <person name="McAllister T.A."/>
        </authorList>
    </citation>
    <scope>NUCLEOTIDE SEQUENCE [LARGE SCALE GENOMIC DNA]</scope>
    <source>
        <strain evidence="4 5">F1129D 143</strain>
    </source>
</reference>
<protein>
    <submittedName>
        <fullName evidence="4">Lipase</fullName>
    </submittedName>
</protein>
<evidence type="ECO:0000259" key="3">
    <source>
        <dbReference type="Pfam" id="PF20434"/>
    </source>
</evidence>
<proteinExistence type="predicted"/>
<dbReference type="OrthoDB" id="9815425at2"/>
<evidence type="ECO:0000313" key="4">
    <source>
        <dbReference type="EMBL" id="OQO70208.1"/>
    </source>
</evidence>
<keyword evidence="2" id="KW-0472">Membrane</keyword>
<dbReference type="PANTHER" id="PTHR48081">
    <property type="entry name" value="AB HYDROLASE SUPERFAMILY PROTEIN C4A8.06C"/>
    <property type="match status" value="1"/>
</dbReference>
<feature type="transmembrane region" description="Helical" evidence="2">
    <location>
        <begin position="7"/>
        <end position="25"/>
    </location>
</feature>
<dbReference type="InterPro" id="IPR029058">
    <property type="entry name" value="AB_hydrolase_fold"/>
</dbReference>
<dbReference type="GO" id="GO:0016787">
    <property type="term" value="F:hydrolase activity"/>
    <property type="evidence" value="ECO:0007669"/>
    <property type="project" value="UniProtKB-KW"/>
</dbReference>
<sequence length="333" mass="37699">MKWLKRILIGIPVAILLLVGIVWIINQVTPKPVSLLVRKQFDTSGVEQVYPRPKDFDEKMEKIAVVENEEYPSDYQQNTMDIYLPKDKEKTLPVLFWVHGGAYVAGDKRDCEDYLKLLCADTQQVVVNINYELSPEVKHPTPLKQLNEAISYMEDQYGSVIDWNNVSIGGDSAGAQIASEYILAGQNSQIQQAIKVTPVLKNEQITKFVSLSGLLDPASFTQVSDNISSFLYAKCGWAYFGNKKFEQSDEVKQLALAKNTSDWTQKVFLTDGNTNTFTEQMDQAEEALKEAGVEVTKVSYDEKTAVLNHEYQFDMSIEQSQTTYQQLVAFMKE</sequence>
<dbReference type="STRING" id="112904.BH747_07185"/>
<evidence type="ECO:0000256" key="2">
    <source>
        <dbReference type="SAM" id="Phobius"/>
    </source>
</evidence>
<feature type="domain" description="BD-FAE-like" evidence="3">
    <location>
        <begin position="80"/>
        <end position="273"/>
    </location>
</feature>
<evidence type="ECO:0000256" key="1">
    <source>
        <dbReference type="ARBA" id="ARBA00022801"/>
    </source>
</evidence>